<feature type="active site" description="Nucleophile" evidence="11">
    <location>
        <position position="118"/>
    </location>
</feature>
<dbReference type="GO" id="GO:0005764">
    <property type="term" value="C:lysosome"/>
    <property type="evidence" value="ECO:0007669"/>
    <property type="project" value="UniProtKB-UniRule"/>
</dbReference>
<protein>
    <recommendedName>
        <fullName evidence="9">N-acylethanolamine-hydrolyzing acid amidase</fullName>
        <ecNumber evidence="8">3.5.1.60</ecNumber>
    </recommendedName>
</protein>
<keyword evidence="6" id="KW-0325">Glycoprotein</keyword>
<dbReference type="PANTHER" id="PTHR28583:SF4">
    <property type="entry name" value="N-ACYLETHANOLAMINE-HYDROLYZING ACID AMIDASE"/>
    <property type="match status" value="1"/>
</dbReference>
<dbReference type="InterPro" id="IPR029132">
    <property type="entry name" value="CBAH/NAAA_C"/>
</dbReference>
<dbReference type="GO" id="GO:0047412">
    <property type="term" value="F:N-(long-chain-acyl)ethanolamine deacylase activity"/>
    <property type="evidence" value="ECO:0007669"/>
    <property type="project" value="UniProtKB-EC"/>
</dbReference>
<dbReference type="PIRSF" id="PIRSF017632">
    <property type="entry name" value="Acid_ceramidase-like"/>
    <property type="match status" value="1"/>
</dbReference>
<comment type="similarity">
    <text evidence="2 10">Belongs to the acid ceramidase family.</text>
</comment>
<dbReference type="InterPro" id="IPR029130">
    <property type="entry name" value="Acid_ceramidase_N"/>
</dbReference>
<feature type="signal peptide" evidence="12">
    <location>
        <begin position="1"/>
        <end position="22"/>
    </location>
</feature>
<dbReference type="Pfam" id="PF02275">
    <property type="entry name" value="CBAH"/>
    <property type="match status" value="1"/>
</dbReference>
<dbReference type="Pfam" id="PF15508">
    <property type="entry name" value="NAAA-beta"/>
    <property type="match status" value="1"/>
</dbReference>
<comment type="pathway">
    <text evidence="1">Lipid metabolism; fatty acid metabolism.</text>
</comment>
<keyword evidence="4 10" id="KW-0378">Hydrolase</keyword>
<dbReference type="InterPro" id="IPR016699">
    <property type="entry name" value="Acid_ceramidase-like"/>
</dbReference>
<feature type="domain" description="Acid ceramidase N-terminal" evidence="14">
    <location>
        <begin position="24"/>
        <end position="81"/>
    </location>
</feature>
<evidence type="ECO:0000256" key="6">
    <source>
        <dbReference type="ARBA" id="ARBA00023180"/>
    </source>
</evidence>
<evidence type="ECO:0000313" key="16">
    <source>
        <dbReference type="Proteomes" id="UP001165289"/>
    </source>
</evidence>
<comment type="subunit">
    <text evidence="7">Heterodimer of an alpha and a beta subunit, produced by autocatalytic cleavage.</text>
</comment>
<evidence type="ECO:0000259" key="13">
    <source>
        <dbReference type="Pfam" id="PF02275"/>
    </source>
</evidence>
<dbReference type="PANTHER" id="PTHR28583">
    <property type="entry name" value="ACID AMIDASE"/>
    <property type="match status" value="1"/>
</dbReference>
<dbReference type="Proteomes" id="UP001165289">
    <property type="component" value="Unassembled WGS sequence"/>
</dbReference>
<dbReference type="GO" id="GO:0017064">
    <property type="term" value="F:fatty acid amide hydrolase activity"/>
    <property type="evidence" value="ECO:0007669"/>
    <property type="project" value="InterPro"/>
</dbReference>
<evidence type="ECO:0000256" key="4">
    <source>
        <dbReference type="ARBA" id="ARBA00022801"/>
    </source>
</evidence>
<comment type="caution">
    <text evidence="15">The sequence shown here is derived from an EMBL/GenBank/DDBJ whole genome shotgun (WGS) entry which is preliminary data.</text>
</comment>
<evidence type="ECO:0000313" key="15">
    <source>
        <dbReference type="EMBL" id="KAI6656842.1"/>
    </source>
</evidence>
<dbReference type="GO" id="GO:0006631">
    <property type="term" value="P:fatty acid metabolic process"/>
    <property type="evidence" value="ECO:0007669"/>
    <property type="project" value="InterPro"/>
</dbReference>
<evidence type="ECO:0000256" key="2">
    <source>
        <dbReference type="ARBA" id="ARBA00005730"/>
    </source>
</evidence>
<evidence type="ECO:0000256" key="8">
    <source>
        <dbReference type="ARBA" id="ARBA00039046"/>
    </source>
</evidence>
<dbReference type="EMBL" id="JAKMXF010000133">
    <property type="protein sequence ID" value="KAI6656842.1"/>
    <property type="molecule type" value="Genomic_DNA"/>
</dbReference>
<evidence type="ECO:0000256" key="11">
    <source>
        <dbReference type="PIRSR" id="PIRSR017632-1"/>
    </source>
</evidence>
<name>A0AAV7K671_9METZ</name>
<accession>A0AAV7K671</accession>
<evidence type="ECO:0000256" key="7">
    <source>
        <dbReference type="ARBA" id="ARBA00038527"/>
    </source>
</evidence>
<dbReference type="AlphaFoldDB" id="A0AAV7K671"/>
<evidence type="ECO:0000256" key="1">
    <source>
        <dbReference type="ARBA" id="ARBA00004872"/>
    </source>
</evidence>
<reference evidence="15 16" key="1">
    <citation type="journal article" date="2023" name="BMC Biol.">
        <title>The compact genome of the sponge Oopsacas minuta (Hexactinellida) is lacking key metazoan core genes.</title>
        <authorList>
            <person name="Santini S."/>
            <person name="Schenkelaars Q."/>
            <person name="Jourda C."/>
            <person name="Duchesne M."/>
            <person name="Belahbib H."/>
            <person name="Rocher C."/>
            <person name="Selva M."/>
            <person name="Riesgo A."/>
            <person name="Vervoort M."/>
            <person name="Leys S.P."/>
            <person name="Kodjabachian L."/>
            <person name="Le Bivic A."/>
            <person name="Borchiellini C."/>
            <person name="Claverie J.M."/>
            <person name="Renard E."/>
        </authorList>
    </citation>
    <scope>NUCLEOTIDE SEQUENCE [LARGE SCALE GENOMIC DNA]</scope>
    <source>
        <strain evidence="15">SPO-2</strain>
    </source>
</reference>
<proteinExistence type="inferred from homology"/>
<keyword evidence="5 10" id="KW-0443">Lipid metabolism</keyword>
<gene>
    <name evidence="15" type="ORF">LOD99_16145</name>
</gene>
<dbReference type="Gene3D" id="3.60.60.10">
    <property type="entry name" value="Penicillin V Acylase, Chain A"/>
    <property type="match status" value="1"/>
</dbReference>
<feature type="chain" id="PRO_5043383981" description="N-acylethanolamine-hydrolyzing acid amidase" evidence="12">
    <location>
        <begin position="23"/>
        <end position="355"/>
    </location>
</feature>
<feature type="domain" description="Choloylglycine hydrolase/NAAA C-terminal" evidence="13">
    <location>
        <begin position="118"/>
        <end position="198"/>
    </location>
</feature>
<sequence length="355" mass="39734">MHWSTVFSFVCVSSILFGISSCHTPPTYTINLDEAPKLRWKEVAKDYGTQMVNFRSKMVQLLKIPVALLDVLETQAPAILAHLPNEYAGEIVGLAQAIGLPLTDMILVNIIYDMTAACTSIVAQTTDDKIIHARNLDYSLPMELRNLTIIVDVQRNNLTVFNGVTFAGMIGLATGQKPNRFTISLNQRNKGFRLENLYEMLLNREAHFVTLYIRGELESDESEFNSAVENFQIAPFMAPCYIILGGVKPGEGAVITRGREAELDVRFIDKGKGAWYVLETNYDWWEPPPSSDNRRDPAVKHMKDVGRSKISLDTLYEVLSTPPVCNNGTTYTAMMSAGKPDEFRAVIRDKDTPCK</sequence>
<dbReference type="EC" id="3.5.1.60" evidence="8"/>
<evidence type="ECO:0000256" key="10">
    <source>
        <dbReference type="PIRNR" id="PIRNR017632"/>
    </source>
</evidence>
<evidence type="ECO:0000256" key="3">
    <source>
        <dbReference type="ARBA" id="ARBA00022729"/>
    </source>
</evidence>
<evidence type="ECO:0000259" key="14">
    <source>
        <dbReference type="Pfam" id="PF15508"/>
    </source>
</evidence>
<evidence type="ECO:0000256" key="5">
    <source>
        <dbReference type="ARBA" id="ARBA00023098"/>
    </source>
</evidence>
<evidence type="ECO:0000256" key="12">
    <source>
        <dbReference type="SAM" id="SignalP"/>
    </source>
</evidence>
<keyword evidence="16" id="KW-1185">Reference proteome</keyword>
<keyword evidence="3 12" id="KW-0732">Signal</keyword>
<evidence type="ECO:0000256" key="9">
    <source>
        <dbReference type="ARBA" id="ARBA00040404"/>
    </source>
</evidence>
<organism evidence="15 16">
    <name type="scientific">Oopsacas minuta</name>
    <dbReference type="NCBI Taxonomy" id="111878"/>
    <lineage>
        <taxon>Eukaryota</taxon>
        <taxon>Metazoa</taxon>
        <taxon>Porifera</taxon>
        <taxon>Hexactinellida</taxon>
        <taxon>Hexasterophora</taxon>
        <taxon>Lyssacinosida</taxon>
        <taxon>Leucopsacidae</taxon>
        <taxon>Oopsacas</taxon>
    </lineage>
</organism>